<comment type="caution">
    <text evidence="4">The sequence shown here is derived from an EMBL/GenBank/DDBJ whole genome shotgun (WGS) entry which is preliminary data.</text>
</comment>
<dbReference type="SUPFAM" id="SSF54631">
    <property type="entry name" value="CBS-domain pair"/>
    <property type="match status" value="1"/>
</dbReference>
<keyword evidence="5" id="KW-1185">Reference proteome</keyword>
<dbReference type="InterPro" id="IPR000644">
    <property type="entry name" value="CBS_dom"/>
</dbReference>
<dbReference type="PROSITE" id="PS51371">
    <property type="entry name" value="CBS"/>
    <property type="match status" value="2"/>
</dbReference>
<organism evidence="4 5">
    <name type="scientific">Azoarcus taiwanensis</name>
    <dbReference type="NCBI Taxonomy" id="666964"/>
    <lineage>
        <taxon>Bacteria</taxon>
        <taxon>Pseudomonadati</taxon>
        <taxon>Pseudomonadota</taxon>
        <taxon>Betaproteobacteria</taxon>
        <taxon>Rhodocyclales</taxon>
        <taxon>Zoogloeaceae</taxon>
        <taxon>Azoarcus</taxon>
    </lineage>
</organism>
<dbReference type="InterPro" id="IPR018821">
    <property type="entry name" value="DUF294_put_nucleoTrafse_sb-bd"/>
</dbReference>
<feature type="domain" description="CBS" evidence="3">
    <location>
        <begin position="80"/>
        <end position="137"/>
    </location>
</feature>
<name>A0A972JB53_9RHOO</name>
<protein>
    <submittedName>
        <fullName evidence="4">CBS domain-containing protein</fullName>
    </submittedName>
</protein>
<dbReference type="GO" id="GO:0008773">
    <property type="term" value="F:[protein-PII] uridylyltransferase activity"/>
    <property type="evidence" value="ECO:0007669"/>
    <property type="project" value="InterPro"/>
</dbReference>
<keyword evidence="1 2" id="KW-0129">CBS domain</keyword>
<dbReference type="RefSeq" id="WP_168989336.1">
    <property type="nucleotide sequence ID" value="NZ_CAWPHM010000050.1"/>
</dbReference>
<evidence type="ECO:0000256" key="2">
    <source>
        <dbReference type="PROSITE-ProRule" id="PRU00703"/>
    </source>
</evidence>
<dbReference type="Gene3D" id="3.10.580.10">
    <property type="entry name" value="CBS-domain"/>
    <property type="match status" value="1"/>
</dbReference>
<evidence type="ECO:0000259" key="3">
    <source>
        <dbReference type="PROSITE" id="PS51371"/>
    </source>
</evidence>
<dbReference type="CDD" id="cd17775">
    <property type="entry name" value="CBS_pair_bact_arch"/>
    <property type="match status" value="1"/>
</dbReference>
<reference evidence="4" key="1">
    <citation type="submission" date="2019-12" db="EMBL/GenBank/DDBJ databases">
        <title>Comparative genomics gives insights into the taxonomy of the Azoarcus-Aromatoleum group and reveals separate origins of nif in the plant-associated Azoarcus and non-plant-associated Aromatoleum sub-groups.</title>
        <authorList>
            <person name="Lafos M."/>
            <person name="Maluk M."/>
            <person name="Batista M."/>
            <person name="Junghare M."/>
            <person name="Carmona M."/>
            <person name="Faoro H."/>
            <person name="Cruz L.M."/>
            <person name="Battistoni F."/>
            <person name="De Souza E."/>
            <person name="Pedrosa F."/>
            <person name="Chen W.-M."/>
            <person name="Poole P.S."/>
            <person name="Dixon R.A."/>
            <person name="James E.K."/>
        </authorList>
    </citation>
    <scope>NUCLEOTIDE SEQUENCE</scope>
    <source>
        <strain evidence="4">NSC3</strain>
    </source>
</reference>
<dbReference type="CDD" id="cd05401">
    <property type="entry name" value="NT_GlnE_GlnD_like"/>
    <property type="match status" value="1"/>
</dbReference>
<dbReference type="SMART" id="SM00116">
    <property type="entry name" value="CBS"/>
    <property type="match status" value="2"/>
</dbReference>
<dbReference type="Pfam" id="PF03445">
    <property type="entry name" value="DUF294"/>
    <property type="match status" value="1"/>
</dbReference>
<accession>A0A972JB53</accession>
<evidence type="ECO:0000313" key="5">
    <source>
        <dbReference type="Proteomes" id="UP000599523"/>
    </source>
</evidence>
<dbReference type="Proteomes" id="UP000599523">
    <property type="component" value="Unassembled WGS sequence"/>
</dbReference>
<evidence type="ECO:0000313" key="4">
    <source>
        <dbReference type="EMBL" id="NMG04690.1"/>
    </source>
</evidence>
<gene>
    <name evidence="4" type="ORF">GPA21_17185</name>
</gene>
<dbReference type="InterPro" id="IPR051257">
    <property type="entry name" value="Diverse_CBS-Domain"/>
</dbReference>
<dbReference type="Pfam" id="PF00571">
    <property type="entry name" value="CBS"/>
    <property type="match status" value="2"/>
</dbReference>
<dbReference type="InterPro" id="IPR005105">
    <property type="entry name" value="GlnD_Uridyltrans_N"/>
</dbReference>
<dbReference type="PANTHER" id="PTHR43080:SF2">
    <property type="entry name" value="CBS DOMAIN-CONTAINING PROTEIN"/>
    <property type="match status" value="1"/>
</dbReference>
<dbReference type="EMBL" id="WTVM01000145">
    <property type="protein sequence ID" value="NMG04690.1"/>
    <property type="molecule type" value="Genomic_DNA"/>
</dbReference>
<evidence type="ECO:0000256" key="1">
    <source>
        <dbReference type="ARBA" id="ARBA00023122"/>
    </source>
</evidence>
<dbReference type="InterPro" id="IPR046342">
    <property type="entry name" value="CBS_dom_sf"/>
</dbReference>
<dbReference type="PANTHER" id="PTHR43080">
    <property type="entry name" value="CBS DOMAIN-CONTAINING PROTEIN CBSX3, MITOCHONDRIAL"/>
    <property type="match status" value="1"/>
</dbReference>
<proteinExistence type="predicted"/>
<feature type="domain" description="CBS" evidence="3">
    <location>
        <begin position="15"/>
        <end position="74"/>
    </location>
</feature>
<sequence>MAEENQFFRPVTDFCRRGVVTCGADDKLVDVVAIMRERNISSIVVTAGDKPLGIFTDRDLRNKVVALGLDPNTLAVRDIMNAPLAVIREDDFLYEALYRMSRAGIHRLGVVDRQGALVGIITDTDILKLQAHSPHQLVLDIEKAETLDDLAVLHKRIEALVVHLSGTNLQTRDMVRLIANLNDQILLRLIALLRRERFADLPEGFAFVVMGSEGRSEQTLSTDQDNAIVYADTLGADEVAQVEAFSQALINALIEIGVPPCPGGIMAKNPEWRRSLGKWKGEISRWFDTPTPDNIMMGSMFVDLRLIYGDAALVEALKSHIFTHLAKDRGFIMRMAQNMMGFKPPLGWFGKIKSSSDPAHRGEIDIKKAGIFAITDGIKALSLEAGKLDGGTLDRIDSLHAGGVLKSEMAEDLDASFEFLVHLRLRGHVEAVTEGRTTSNYIRLDELNRMESARLHSALEGVARFQQFIQHHFSLNLLR</sequence>
<dbReference type="AlphaFoldDB" id="A0A972JB53"/>
<dbReference type="Pfam" id="PF10335">
    <property type="entry name" value="DUF294_C"/>
    <property type="match status" value="1"/>
</dbReference>